<dbReference type="InterPro" id="IPR006058">
    <property type="entry name" value="2Fe2S_fd_BS"/>
</dbReference>
<protein>
    <submittedName>
        <fullName evidence="6">Uncharacterized protein</fullName>
    </submittedName>
</protein>
<keyword evidence="7" id="KW-1185">Reference proteome</keyword>
<proteinExistence type="predicted"/>
<evidence type="ECO:0000256" key="3">
    <source>
        <dbReference type="ARBA" id="ARBA00022989"/>
    </source>
</evidence>
<dbReference type="Pfam" id="PF00335">
    <property type="entry name" value="Tetraspanin"/>
    <property type="match status" value="1"/>
</dbReference>
<dbReference type="EMBL" id="JAODUP010001264">
    <property type="protein sequence ID" value="KAK2140734.1"/>
    <property type="molecule type" value="Genomic_DNA"/>
</dbReference>
<name>A0AAD9IU39_9ANNE</name>
<keyword evidence="2 5" id="KW-0812">Transmembrane</keyword>
<accession>A0AAD9IU39</accession>
<evidence type="ECO:0000256" key="4">
    <source>
        <dbReference type="ARBA" id="ARBA00023136"/>
    </source>
</evidence>
<dbReference type="Proteomes" id="UP001208570">
    <property type="component" value="Unassembled WGS sequence"/>
</dbReference>
<keyword evidence="4 5" id="KW-0472">Membrane</keyword>
<dbReference type="InterPro" id="IPR018499">
    <property type="entry name" value="Tetraspanin/Peripherin"/>
</dbReference>
<reference evidence="6" key="1">
    <citation type="journal article" date="2023" name="Mol. Biol. Evol.">
        <title>Third-Generation Sequencing Reveals the Adaptive Role of the Epigenome in Three Deep-Sea Polychaetes.</title>
        <authorList>
            <person name="Perez M."/>
            <person name="Aroh O."/>
            <person name="Sun Y."/>
            <person name="Lan Y."/>
            <person name="Juniper S.K."/>
            <person name="Young C.R."/>
            <person name="Angers B."/>
            <person name="Qian P.Y."/>
        </authorList>
    </citation>
    <scope>NUCLEOTIDE SEQUENCE</scope>
    <source>
        <strain evidence="6">P08H-3</strain>
    </source>
</reference>
<evidence type="ECO:0000313" key="7">
    <source>
        <dbReference type="Proteomes" id="UP001208570"/>
    </source>
</evidence>
<dbReference type="GO" id="GO:0016020">
    <property type="term" value="C:membrane"/>
    <property type="evidence" value="ECO:0007669"/>
    <property type="project" value="UniProtKB-SubCell"/>
</dbReference>
<dbReference type="GO" id="GO:0051537">
    <property type="term" value="F:2 iron, 2 sulfur cluster binding"/>
    <property type="evidence" value="ECO:0007669"/>
    <property type="project" value="InterPro"/>
</dbReference>
<comment type="subcellular location">
    <subcellularLocation>
        <location evidence="1">Membrane</location>
        <topology evidence="1">Multi-pass membrane protein</topology>
    </subcellularLocation>
</comment>
<keyword evidence="3 5" id="KW-1133">Transmembrane helix</keyword>
<evidence type="ECO:0000256" key="1">
    <source>
        <dbReference type="ARBA" id="ARBA00004141"/>
    </source>
</evidence>
<comment type="caution">
    <text evidence="6">The sequence shown here is derived from an EMBL/GenBank/DDBJ whole genome shotgun (WGS) entry which is preliminary data.</text>
</comment>
<evidence type="ECO:0000256" key="2">
    <source>
        <dbReference type="ARBA" id="ARBA00022692"/>
    </source>
</evidence>
<evidence type="ECO:0000256" key="5">
    <source>
        <dbReference type="SAM" id="Phobius"/>
    </source>
</evidence>
<sequence length="114" mass="11929">MAGLPGIGPQGSYQSDMLCGGATLALGIWVKYDKETFLALQIVQGAHSGLVFERIPYILIGIGSAMIILCFAGGCGACAESVCFLYFINHGRDASSVSSKALTLSRSCLPEPQP</sequence>
<evidence type="ECO:0000313" key="6">
    <source>
        <dbReference type="EMBL" id="KAK2140734.1"/>
    </source>
</evidence>
<organism evidence="6 7">
    <name type="scientific">Paralvinella palmiformis</name>
    <dbReference type="NCBI Taxonomy" id="53620"/>
    <lineage>
        <taxon>Eukaryota</taxon>
        <taxon>Metazoa</taxon>
        <taxon>Spiralia</taxon>
        <taxon>Lophotrochozoa</taxon>
        <taxon>Annelida</taxon>
        <taxon>Polychaeta</taxon>
        <taxon>Sedentaria</taxon>
        <taxon>Canalipalpata</taxon>
        <taxon>Terebellida</taxon>
        <taxon>Terebelliformia</taxon>
        <taxon>Alvinellidae</taxon>
        <taxon>Paralvinella</taxon>
    </lineage>
</organism>
<gene>
    <name evidence="6" type="ORF">LSH36_1264g00041</name>
</gene>
<dbReference type="AlphaFoldDB" id="A0AAD9IU39"/>
<dbReference type="PROSITE" id="PS00197">
    <property type="entry name" value="2FE2S_FER_1"/>
    <property type="match status" value="1"/>
</dbReference>
<feature type="transmembrane region" description="Helical" evidence="5">
    <location>
        <begin position="55"/>
        <end position="88"/>
    </location>
</feature>